<accession>A0A975P3V8</accession>
<dbReference type="AlphaFoldDB" id="A0A975P3V8"/>
<dbReference type="EMBL" id="CP076361">
    <property type="protein sequence ID" value="QWK89235.1"/>
    <property type="molecule type" value="Genomic_DNA"/>
</dbReference>
<protein>
    <submittedName>
        <fullName evidence="1">Uncharacterized protein</fullName>
    </submittedName>
</protein>
<gene>
    <name evidence="1" type="ORF">KM031_10165</name>
</gene>
<dbReference type="KEGG" id="gfu:KM031_10165"/>
<dbReference type="Proteomes" id="UP000679352">
    <property type="component" value="Chromosome"/>
</dbReference>
<evidence type="ECO:0000313" key="1">
    <source>
        <dbReference type="EMBL" id="QWK89235.1"/>
    </source>
</evidence>
<name>A0A975P3V8_9RHOB</name>
<dbReference type="RefSeq" id="WP_215505751.1">
    <property type="nucleotide sequence ID" value="NZ_CP076361.1"/>
</dbReference>
<keyword evidence="2" id="KW-1185">Reference proteome</keyword>
<proteinExistence type="predicted"/>
<reference evidence="1" key="1">
    <citation type="submission" date="2021-06" db="EMBL/GenBank/DDBJ databases">
        <title>Direct submission.</title>
        <authorList>
            <person name="Lee C.-S."/>
            <person name="Jin L."/>
        </authorList>
    </citation>
    <scope>NUCLEOTIDE SEQUENCE</scope>
    <source>
        <strain evidence="1">Con5</strain>
    </source>
</reference>
<sequence>MKRPDVPWVVCWSAEMLFDVRVCPWADNRAALWQPDLPGQGKAIFEDLHVVRARRAVWEWLCPICAEPTEEGHRWWFGKGKADLIREDGTSWAWATANAPTCRRCAETAEDACPHLVSGGWHPMPFPMPDAIVASRITQAKGITLLQGQSVVGPLYFTWRTLPKGVIHAG</sequence>
<organism evidence="1 2">
    <name type="scientific">Gemmobacter fulvus</name>
    <dbReference type="NCBI Taxonomy" id="2840474"/>
    <lineage>
        <taxon>Bacteria</taxon>
        <taxon>Pseudomonadati</taxon>
        <taxon>Pseudomonadota</taxon>
        <taxon>Alphaproteobacteria</taxon>
        <taxon>Rhodobacterales</taxon>
        <taxon>Paracoccaceae</taxon>
        <taxon>Gemmobacter</taxon>
    </lineage>
</organism>
<evidence type="ECO:0000313" key="2">
    <source>
        <dbReference type="Proteomes" id="UP000679352"/>
    </source>
</evidence>